<evidence type="ECO:0000313" key="2">
    <source>
        <dbReference type="EMBL" id="CAD6238807.1"/>
    </source>
</evidence>
<sequence>MSRTKPKMNKSNCTLRSLTAGTAGFIEKPTNADIYWKTKTLPGILLGREVCLDVLHLPVADLEGLGEDVGGHGRRGAEERHGDLLRALELAVEAGDDGGGAVPPVLLEVDEAAREDEDVPHGEGLGEELVGGGDEADLESALEDEDDLGGARGSRLNRRSLPSIPSLQSSEKTNWGEHRDTSLVFPGFQAELEESDLTAIKSEQTDGAPVVPTATGLLAKLDQRPTIRK</sequence>
<name>A0A811PGN3_9POAL</name>
<evidence type="ECO:0000256" key="1">
    <source>
        <dbReference type="SAM" id="MobiDB-lite"/>
    </source>
</evidence>
<gene>
    <name evidence="2" type="ORF">NCGR_LOCUS25933</name>
</gene>
<organism evidence="2 3">
    <name type="scientific">Miscanthus lutarioriparius</name>
    <dbReference type="NCBI Taxonomy" id="422564"/>
    <lineage>
        <taxon>Eukaryota</taxon>
        <taxon>Viridiplantae</taxon>
        <taxon>Streptophyta</taxon>
        <taxon>Embryophyta</taxon>
        <taxon>Tracheophyta</taxon>
        <taxon>Spermatophyta</taxon>
        <taxon>Magnoliopsida</taxon>
        <taxon>Liliopsida</taxon>
        <taxon>Poales</taxon>
        <taxon>Poaceae</taxon>
        <taxon>PACMAD clade</taxon>
        <taxon>Panicoideae</taxon>
        <taxon>Andropogonodae</taxon>
        <taxon>Andropogoneae</taxon>
        <taxon>Saccharinae</taxon>
        <taxon>Miscanthus</taxon>
    </lineage>
</organism>
<accession>A0A811PGN3</accession>
<dbReference type="Proteomes" id="UP000604825">
    <property type="component" value="Unassembled WGS sequence"/>
</dbReference>
<comment type="caution">
    <text evidence="2">The sequence shown here is derived from an EMBL/GenBank/DDBJ whole genome shotgun (WGS) entry which is preliminary data.</text>
</comment>
<protein>
    <submittedName>
        <fullName evidence="2">Uncharacterized protein</fullName>
    </submittedName>
</protein>
<evidence type="ECO:0000313" key="3">
    <source>
        <dbReference type="Proteomes" id="UP000604825"/>
    </source>
</evidence>
<dbReference type="EMBL" id="CAJGYO010000006">
    <property type="protein sequence ID" value="CAD6238807.1"/>
    <property type="molecule type" value="Genomic_DNA"/>
</dbReference>
<proteinExistence type="predicted"/>
<feature type="compositionally biased region" description="Polar residues" evidence="1">
    <location>
        <begin position="163"/>
        <end position="173"/>
    </location>
</feature>
<keyword evidence="3" id="KW-1185">Reference proteome</keyword>
<dbReference type="AlphaFoldDB" id="A0A811PGN3"/>
<reference evidence="2" key="1">
    <citation type="submission" date="2020-10" db="EMBL/GenBank/DDBJ databases">
        <authorList>
            <person name="Han B."/>
            <person name="Lu T."/>
            <person name="Zhao Q."/>
            <person name="Huang X."/>
            <person name="Zhao Y."/>
        </authorList>
    </citation>
    <scope>NUCLEOTIDE SEQUENCE</scope>
</reference>
<feature type="region of interest" description="Disordered" evidence="1">
    <location>
        <begin position="140"/>
        <end position="180"/>
    </location>
</feature>